<name>A0ABN1MVW9_9BACT</name>
<dbReference type="RefSeq" id="WP_343848250.1">
    <property type="nucleotide sequence ID" value="NZ_BAAAFI010000002.1"/>
</dbReference>
<keyword evidence="1" id="KW-0732">Signal</keyword>
<protein>
    <submittedName>
        <fullName evidence="2">Copper resistance protein NlpE</fullName>
    </submittedName>
</protein>
<dbReference type="InterPro" id="IPR007298">
    <property type="entry name" value="Cu-R_lipoprotein_NlpE"/>
</dbReference>
<dbReference type="PROSITE" id="PS51257">
    <property type="entry name" value="PROKAR_LIPOPROTEIN"/>
    <property type="match status" value="1"/>
</dbReference>
<sequence>MKNLSFAATFGFLALTFSCTSPSNETASESEIVIEPAQDTFAETIPEIMEMPVTVGDNSMNSVDWPGTYFATLPCASCEGIETWVTLNKNGRFVLKTHHMGLNDDREEIFSGKFTWDETGSIVTLNGLIGGAPGKYKVGENRIWHLDKDGNRIDGDLADRYILIKQ</sequence>
<organism evidence="2 3">
    <name type="scientific">Algoriphagus jejuensis</name>
    <dbReference type="NCBI Taxonomy" id="419934"/>
    <lineage>
        <taxon>Bacteria</taxon>
        <taxon>Pseudomonadati</taxon>
        <taxon>Bacteroidota</taxon>
        <taxon>Cytophagia</taxon>
        <taxon>Cytophagales</taxon>
        <taxon>Cyclobacteriaceae</taxon>
        <taxon>Algoriphagus</taxon>
    </lineage>
</organism>
<dbReference type="Gene3D" id="2.40.128.640">
    <property type="match status" value="1"/>
</dbReference>
<dbReference type="EMBL" id="BAAAFI010000002">
    <property type="protein sequence ID" value="GAA0877554.1"/>
    <property type="molecule type" value="Genomic_DNA"/>
</dbReference>
<accession>A0ABN1MVW9</accession>
<keyword evidence="3" id="KW-1185">Reference proteome</keyword>
<dbReference type="Proteomes" id="UP001500469">
    <property type="component" value="Unassembled WGS sequence"/>
</dbReference>
<feature type="chain" id="PRO_5045350638" evidence="1">
    <location>
        <begin position="24"/>
        <end position="166"/>
    </location>
</feature>
<comment type="caution">
    <text evidence="2">The sequence shown here is derived from an EMBL/GenBank/DDBJ whole genome shotgun (WGS) entry which is preliminary data.</text>
</comment>
<evidence type="ECO:0000313" key="2">
    <source>
        <dbReference type="EMBL" id="GAA0877554.1"/>
    </source>
</evidence>
<gene>
    <name evidence="2" type="ORF">GCM10009119_05220</name>
</gene>
<feature type="signal peptide" evidence="1">
    <location>
        <begin position="1"/>
        <end position="23"/>
    </location>
</feature>
<evidence type="ECO:0000313" key="3">
    <source>
        <dbReference type="Proteomes" id="UP001500469"/>
    </source>
</evidence>
<reference evidence="2 3" key="1">
    <citation type="journal article" date="2019" name="Int. J. Syst. Evol. Microbiol.">
        <title>The Global Catalogue of Microorganisms (GCM) 10K type strain sequencing project: providing services to taxonomists for standard genome sequencing and annotation.</title>
        <authorList>
            <consortium name="The Broad Institute Genomics Platform"/>
            <consortium name="The Broad Institute Genome Sequencing Center for Infectious Disease"/>
            <person name="Wu L."/>
            <person name="Ma J."/>
        </authorList>
    </citation>
    <scope>NUCLEOTIDE SEQUENCE [LARGE SCALE GENOMIC DNA]</scope>
    <source>
        <strain evidence="2 3">JCM 16112</strain>
    </source>
</reference>
<evidence type="ECO:0000256" key="1">
    <source>
        <dbReference type="SAM" id="SignalP"/>
    </source>
</evidence>
<dbReference type="Pfam" id="PF04170">
    <property type="entry name" value="NlpE"/>
    <property type="match status" value="1"/>
</dbReference>
<proteinExistence type="predicted"/>